<evidence type="ECO:0008006" key="3">
    <source>
        <dbReference type="Google" id="ProtNLM"/>
    </source>
</evidence>
<dbReference type="Proteomes" id="UP000054166">
    <property type="component" value="Unassembled WGS sequence"/>
</dbReference>
<evidence type="ECO:0000313" key="1">
    <source>
        <dbReference type="EMBL" id="KIM73230.1"/>
    </source>
</evidence>
<dbReference type="InParanoid" id="A0A0C3EKV6"/>
<dbReference type="HOGENOM" id="CLU_809210_0_0_1"/>
<organism evidence="1 2">
    <name type="scientific">Piloderma croceum (strain F 1598)</name>
    <dbReference type="NCBI Taxonomy" id="765440"/>
    <lineage>
        <taxon>Eukaryota</taxon>
        <taxon>Fungi</taxon>
        <taxon>Dikarya</taxon>
        <taxon>Basidiomycota</taxon>
        <taxon>Agaricomycotina</taxon>
        <taxon>Agaricomycetes</taxon>
        <taxon>Agaricomycetidae</taxon>
        <taxon>Atheliales</taxon>
        <taxon>Atheliaceae</taxon>
        <taxon>Piloderma</taxon>
    </lineage>
</organism>
<keyword evidence="2" id="KW-1185">Reference proteome</keyword>
<proteinExistence type="predicted"/>
<sequence>MSCVDDCMHVCIYAELLWYIKRTGVLLLWSVKNCRREDSGWVNYFDKHALNWADGRAPKATIGGGQTVNTLGPLSKLNADVLHEIIGYLVASPSSLASLAQVRREWAAPAQKALYTFVSLRSGKQMAKFLGAIVSHLVCHEKFQQRTMPLHLLVRHVTLHPLMLTQQAAYLELFSVILPLLQNMESLGYIMTSFDLSRMPAAFMRTLPHLTPHSLNSIRFFVPNSCRWLMVDELGETLMKGLFKNFPWVRTITFVCEVEIMDEKRALETMPRMLANAATGLERIEFWTMGHSISLDMDLCVLKVRHHGDRVTYGFMCGDEGKWVLDGEDSHMRSAVHGVTVQQCEGCPECPSDDEEG</sequence>
<reference evidence="2" key="2">
    <citation type="submission" date="2015-01" db="EMBL/GenBank/DDBJ databases">
        <title>Evolutionary Origins and Diversification of the Mycorrhizal Mutualists.</title>
        <authorList>
            <consortium name="DOE Joint Genome Institute"/>
            <consortium name="Mycorrhizal Genomics Consortium"/>
            <person name="Kohler A."/>
            <person name="Kuo A."/>
            <person name="Nagy L.G."/>
            <person name="Floudas D."/>
            <person name="Copeland A."/>
            <person name="Barry K.W."/>
            <person name="Cichocki N."/>
            <person name="Veneault-Fourrey C."/>
            <person name="LaButti K."/>
            <person name="Lindquist E.A."/>
            <person name="Lipzen A."/>
            <person name="Lundell T."/>
            <person name="Morin E."/>
            <person name="Murat C."/>
            <person name="Riley R."/>
            <person name="Ohm R."/>
            <person name="Sun H."/>
            <person name="Tunlid A."/>
            <person name="Henrissat B."/>
            <person name="Grigoriev I.V."/>
            <person name="Hibbett D.S."/>
            <person name="Martin F."/>
        </authorList>
    </citation>
    <scope>NUCLEOTIDE SEQUENCE [LARGE SCALE GENOMIC DNA]</scope>
    <source>
        <strain evidence="2">F 1598</strain>
    </source>
</reference>
<evidence type="ECO:0000313" key="2">
    <source>
        <dbReference type="Proteomes" id="UP000054166"/>
    </source>
</evidence>
<gene>
    <name evidence="1" type="ORF">PILCRDRAFT_829307</name>
</gene>
<name>A0A0C3EKV6_PILCF</name>
<accession>A0A0C3EKV6</accession>
<dbReference type="AlphaFoldDB" id="A0A0C3EKV6"/>
<protein>
    <recommendedName>
        <fullName evidence="3">F-box domain-containing protein</fullName>
    </recommendedName>
</protein>
<reference evidence="1 2" key="1">
    <citation type="submission" date="2014-04" db="EMBL/GenBank/DDBJ databases">
        <authorList>
            <consortium name="DOE Joint Genome Institute"/>
            <person name="Kuo A."/>
            <person name="Tarkka M."/>
            <person name="Buscot F."/>
            <person name="Kohler A."/>
            <person name="Nagy L.G."/>
            <person name="Floudas D."/>
            <person name="Copeland A."/>
            <person name="Barry K.W."/>
            <person name="Cichocki N."/>
            <person name="Veneault-Fourrey C."/>
            <person name="LaButti K."/>
            <person name="Lindquist E.A."/>
            <person name="Lipzen A."/>
            <person name="Lundell T."/>
            <person name="Morin E."/>
            <person name="Murat C."/>
            <person name="Sun H."/>
            <person name="Tunlid A."/>
            <person name="Henrissat B."/>
            <person name="Grigoriev I.V."/>
            <person name="Hibbett D.S."/>
            <person name="Martin F."/>
            <person name="Nordberg H.P."/>
            <person name="Cantor M.N."/>
            <person name="Hua S.X."/>
        </authorList>
    </citation>
    <scope>NUCLEOTIDE SEQUENCE [LARGE SCALE GENOMIC DNA]</scope>
    <source>
        <strain evidence="1 2">F 1598</strain>
    </source>
</reference>
<dbReference type="EMBL" id="KN833089">
    <property type="protein sequence ID" value="KIM73230.1"/>
    <property type="molecule type" value="Genomic_DNA"/>
</dbReference>